<dbReference type="SUPFAM" id="SSF49313">
    <property type="entry name" value="Cadherin-like"/>
    <property type="match status" value="6"/>
</dbReference>
<dbReference type="GO" id="GO:0007156">
    <property type="term" value="P:homophilic cell adhesion via plasma membrane adhesion molecules"/>
    <property type="evidence" value="ECO:0007669"/>
    <property type="project" value="InterPro"/>
</dbReference>
<dbReference type="InterPro" id="IPR015919">
    <property type="entry name" value="Cadherin-like_sf"/>
</dbReference>
<evidence type="ECO:0000313" key="15">
    <source>
        <dbReference type="EMBL" id="GCC29832.1"/>
    </source>
</evidence>
<dbReference type="PRINTS" id="PR00205">
    <property type="entry name" value="CADHERIN"/>
</dbReference>
<dbReference type="FunFam" id="2.60.40.60:FF:000007">
    <property type="entry name" value="Protocadherin alpha 2"/>
    <property type="match status" value="1"/>
</dbReference>
<evidence type="ECO:0000256" key="1">
    <source>
        <dbReference type="ARBA" id="ARBA00003436"/>
    </source>
</evidence>
<keyword evidence="4 13" id="KW-0812">Transmembrane</keyword>
<evidence type="ECO:0000256" key="8">
    <source>
        <dbReference type="ARBA" id="ARBA00022889"/>
    </source>
</evidence>
<dbReference type="OMA" id="TIHVEIS"/>
<keyword evidence="11" id="KW-0325">Glycoprotein</keyword>
<dbReference type="AlphaFoldDB" id="A0A401SHE0"/>
<keyword evidence="3" id="KW-1003">Cell membrane</keyword>
<evidence type="ECO:0000256" key="9">
    <source>
        <dbReference type="ARBA" id="ARBA00022989"/>
    </source>
</evidence>
<dbReference type="Gene3D" id="2.60.40.60">
    <property type="entry name" value="Cadherins"/>
    <property type="match status" value="6"/>
</dbReference>
<dbReference type="SMART" id="SM00112">
    <property type="entry name" value="CA"/>
    <property type="match status" value="6"/>
</dbReference>
<evidence type="ECO:0000313" key="16">
    <source>
        <dbReference type="Proteomes" id="UP000287033"/>
    </source>
</evidence>
<keyword evidence="5" id="KW-0732">Signal</keyword>
<dbReference type="FunFam" id="2.60.40.60:FF:000129">
    <property type="entry name" value="protocadherin alpha-C2 isoform X1"/>
    <property type="match status" value="1"/>
</dbReference>
<feature type="transmembrane region" description="Helical" evidence="13">
    <location>
        <begin position="5"/>
        <end position="24"/>
    </location>
</feature>
<gene>
    <name evidence="15" type="ORF">chiPu_0008274</name>
</gene>
<comment type="caution">
    <text evidence="15">The sequence shown here is derived from an EMBL/GenBank/DDBJ whole genome shotgun (WGS) entry which is preliminary data.</text>
</comment>
<evidence type="ECO:0000256" key="6">
    <source>
        <dbReference type="ARBA" id="ARBA00022737"/>
    </source>
</evidence>
<evidence type="ECO:0000256" key="12">
    <source>
        <dbReference type="PROSITE-ProRule" id="PRU00043"/>
    </source>
</evidence>
<keyword evidence="9 13" id="KW-1133">Transmembrane helix</keyword>
<dbReference type="InterPro" id="IPR020894">
    <property type="entry name" value="Cadherin_CS"/>
</dbReference>
<comment type="function">
    <text evidence="1">Potential calcium-dependent cell-adhesion protein. May be involved in the establishment and maintenance of specific neuronal connections in the brain.</text>
</comment>
<evidence type="ECO:0000256" key="10">
    <source>
        <dbReference type="ARBA" id="ARBA00023136"/>
    </source>
</evidence>
<keyword evidence="10 13" id="KW-0472">Membrane</keyword>
<dbReference type="GO" id="GO:0005509">
    <property type="term" value="F:calcium ion binding"/>
    <property type="evidence" value="ECO:0007669"/>
    <property type="project" value="UniProtKB-UniRule"/>
</dbReference>
<protein>
    <recommendedName>
        <fullName evidence="14">Cadherin domain-containing protein</fullName>
    </recommendedName>
</protein>
<sequence length="851" mass="93871">MRYKIFWFLIYRLFYCVFFVWNLVHGQVRYSIPEELQLGAFVGNIAEDLGLDIKQLSARSFRIVSGPWKQYVDIGLDTGILFVKEKIDREEICGPVLSCVLSVNGLLQNPLKLYPVEVEVLDLNDNAPSFPKRQFHLEISELSSPGTRFLLESAYDADVGTNSVQSYELLSNQHFVLDVQMRDGVEKLPVLVLHSSLDREMESTHSLTLIAKDGGVPVRSGTVQVIIIVKDANDNVPACSQSVYRVSILEDAPTGTQVIALNATDPDDGHNGEITYSISSHNTIRVRELFSVDSKTGEIRVKGKLDYEENKAFGINVQATDRGPHTMAGHCDVLVNIVDVNDNAPEVTLTSLSGAISEDAPIGTVVALFSAVDKDSGRNGQVQCNISNKLPFRLDSSLKNYYGLLVQHPLDRENNSNYDVTITCTDAGKPPLTSRKTIHVEISDINDNPPRFSQHLYTTNVMENNAIGASIFSLTAFDPDVGLNTQLKYSILETQVLNASVATYISINSETGVIFAQRSFDYEILKNFQIQAQVVDSGTPPLASNVSVNIIILDQNDNVPVIVQPLFEFGSTAVETISRFAEPGYLVAKVSATDADAGQNAQLSYSISQATNHNLFTISADTGEIWTIRPIVNKDVSKQRLVIVVKDNGMPSLSATVTIIFSVIGGDTETSSGVSGSSELPRFNPDLSLSLVIAFGVTSIIFLAILTVLAVKVHKNRNGLGDQHCSLGLCCLQKRHSLNGIQTASRNLQICPNYVEVFGGDPLSQRFRYESCSTLQSTKRDFRTPNTCRSSPDKHFVGNESIRKESTGIINIENYSNPVNYEVREILKQVYDDYHRIDLMCVFIWGKLLTS</sequence>
<dbReference type="FunFam" id="2.60.40.60:FF:000001">
    <property type="entry name" value="Protocadherin alpha 2"/>
    <property type="match status" value="1"/>
</dbReference>
<dbReference type="FunFam" id="2.60.40.60:FF:000002">
    <property type="entry name" value="Protocadherin alpha 2"/>
    <property type="match status" value="1"/>
</dbReference>
<dbReference type="InterPro" id="IPR002126">
    <property type="entry name" value="Cadherin-like_dom"/>
</dbReference>
<keyword evidence="16" id="KW-1185">Reference proteome</keyword>
<organism evidence="15 16">
    <name type="scientific">Chiloscyllium punctatum</name>
    <name type="common">Brownbanded bambooshark</name>
    <name type="synonym">Hemiscyllium punctatum</name>
    <dbReference type="NCBI Taxonomy" id="137246"/>
    <lineage>
        <taxon>Eukaryota</taxon>
        <taxon>Metazoa</taxon>
        <taxon>Chordata</taxon>
        <taxon>Craniata</taxon>
        <taxon>Vertebrata</taxon>
        <taxon>Chondrichthyes</taxon>
        <taxon>Elasmobranchii</taxon>
        <taxon>Galeomorphii</taxon>
        <taxon>Galeoidea</taxon>
        <taxon>Orectolobiformes</taxon>
        <taxon>Hemiscylliidae</taxon>
        <taxon>Chiloscyllium</taxon>
    </lineage>
</organism>
<dbReference type="PROSITE" id="PS50268">
    <property type="entry name" value="CADHERIN_2"/>
    <property type="match status" value="6"/>
</dbReference>
<feature type="domain" description="Cadherin" evidence="14">
    <location>
        <begin position="24"/>
        <end position="130"/>
    </location>
</feature>
<name>A0A401SHE0_CHIPU</name>
<dbReference type="Pfam" id="PF08266">
    <property type="entry name" value="Cadherin_2"/>
    <property type="match status" value="1"/>
</dbReference>
<keyword evidence="8" id="KW-0130">Cell adhesion</keyword>
<comment type="subcellular location">
    <subcellularLocation>
        <location evidence="2">Cell membrane</location>
        <topology evidence="2">Single-pass type I membrane protein</topology>
    </subcellularLocation>
</comment>
<evidence type="ECO:0000256" key="11">
    <source>
        <dbReference type="ARBA" id="ARBA00023180"/>
    </source>
</evidence>
<evidence type="ECO:0000256" key="3">
    <source>
        <dbReference type="ARBA" id="ARBA00022475"/>
    </source>
</evidence>
<proteinExistence type="predicted"/>
<dbReference type="GO" id="GO:0005886">
    <property type="term" value="C:plasma membrane"/>
    <property type="evidence" value="ECO:0007669"/>
    <property type="project" value="UniProtKB-SubCell"/>
</dbReference>
<evidence type="ECO:0000256" key="5">
    <source>
        <dbReference type="ARBA" id="ARBA00022729"/>
    </source>
</evidence>
<feature type="domain" description="Cadherin" evidence="14">
    <location>
        <begin position="576"/>
        <end position="683"/>
    </location>
</feature>
<dbReference type="PANTHER" id="PTHR24028">
    <property type="entry name" value="CADHERIN-87A"/>
    <property type="match status" value="1"/>
</dbReference>
<dbReference type="FunFam" id="2.60.40.60:FF:000004">
    <property type="entry name" value="Protocadherin 1 gamma 2"/>
    <property type="match status" value="1"/>
</dbReference>
<evidence type="ECO:0000256" key="4">
    <source>
        <dbReference type="ARBA" id="ARBA00022692"/>
    </source>
</evidence>
<dbReference type="Pfam" id="PF00028">
    <property type="entry name" value="Cadherin"/>
    <property type="match status" value="5"/>
</dbReference>
<dbReference type="EMBL" id="BEZZ01000269">
    <property type="protein sequence ID" value="GCC29832.1"/>
    <property type="molecule type" value="Genomic_DNA"/>
</dbReference>
<keyword evidence="7 12" id="KW-0106">Calcium</keyword>
<dbReference type="OrthoDB" id="6252479at2759"/>
<dbReference type="InterPro" id="IPR013164">
    <property type="entry name" value="Cadherin_N"/>
</dbReference>
<dbReference type="InterPro" id="IPR050174">
    <property type="entry name" value="Protocadherin/Cadherin-CA"/>
</dbReference>
<feature type="domain" description="Cadherin" evidence="14">
    <location>
        <begin position="240"/>
        <end position="347"/>
    </location>
</feature>
<evidence type="ECO:0000256" key="13">
    <source>
        <dbReference type="SAM" id="Phobius"/>
    </source>
</evidence>
<feature type="domain" description="Cadherin" evidence="14">
    <location>
        <begin position="348"/>
        <end position="452"/>
    </location>
</feature>
<feature type="domain" description="Cadherin" evidence="14">
    <location>
        <begin position="131"/>
        <end position="239"/>
    </location>
</feature>
<dbReference type="Proteomes" id="UP000287033">
    <property type="component" value="Unassembled WGS sequence"/>
</dbReference>
<evidence type="ECO:0000259" key="14">
    <source>
        <dbReference type="PROSITE" id="PS50268"/>
    </source>
</evidence>
<dbReference type="STRING" id="137246.A0A401SHE0"/>
<evidence type="ECO:0000256" key="2">
    <source>
        <dbReference type="ARBA" id="ARBA00004251"/>
    </source>
</evidence>
<dbReference type="PANTHER" id="PTHR24028:SF236">
    <property type="entry name" value="PROTOCADHERIN GAMMA-C3"/>
    <property type="match status" value="1"/>
</dbReference>
<dbReference type="PROSITE" id="PS00232">
    <property type="entry name" value="CADHERIN_1"/>
    <property type="match status" value="3"/>
</dbReference>
<dbReference type="CDD" id="cd11304">
    <property type="entry name" value="Cadherin_repeat"/>
    <property type="match status" value="6"/>
</dbReference>
<evidence type="ECO:0000256" key="7">
    <source>
        <dbReference type="ARBA" id="ARBA00022837"/>
    </source>
</evidence>
<dbReference type="FunFam" id="2.60.40.60:FF:000006">
    <property type="entry name" value="Protocadherin alpha 2"/>
    <property type="match status" value="1"/>
</dbReference>
<reference evidence="15 16" key="1">
    <citation type="journal article" date="2018" name="Nat. Ecol. Evol.">
        <title>Shark genomes provide insights into elasmobranch evolution and the origin of vertebrates.</title>
        <authorList>
            <person name="Hara Y"/>
            <person name="Yamaguchi K"/>
            <person name="Onimaru K"/>
            <person name="Kadota M"/>
            <person name="Koyanagi M"/>
            <person name="Keeley SD"/>
            <person name="Tatsumi K"/>
            <person name="Tanaka K"/>
            <person name="Motone F"/>
            <person name="Kageyama Y"/>
            <person name="Nozu R"/>
            <person name="Adachi N"/>
            <person name="Nishimura O"/>
            <person name="Nakagawa R"/>
            <person name="Tanegashima C"/>
            <person name="Kiyatake I"/>
            <person name="Matsumoto R"/>
            <person name="Murakumo K"/>
            <person name="Nishida K"/>
            <person name="Terakita A"/>
            <person name="Kuratani S"/>
            <person name="Sato K"/>
            <person name="Hyodo S Kuraku.S."/>
        </authorList>
    </citation>
    <scope>NUCLEOTIDE SEQUENCE [LARGE SCALE GENOMIC DNA]</scope>
</reference>
<keyword evidence="6" id="KW-0677">Repeat</keyword>
<feature type="domain" description="Cadherin" evidence="14">
    <location>
        <begin position="453"/>
        <end position="567"/>
    </location>
</feature>
<accession>A0A401SHE0</accession>
<feature type="transmembrane region" description="Helical" evidence="13">
    <location>
        <begin position="687"/>
        <end position="711"/>
    </location>
</feature>